<feature type="region of interest" description="Disordered" evidence="1">
    <location>
        <begin position="1"/>
        <end position="20"/>
    </location>
</feature>
<evidence type="ECO:0000256" key="1">
    <source>
        <dbReference type="SAM" id="MobiDB-lite"/>
    </source>
</evidence>
<proteinExistence type="predicted"/>
<evidence type="ECO:0000313" key="3">
    <source>
        <dbReference type="Proteomes" id="UP000694393"/>
    </source>
</evidence>
<reference evidence="2" key="1">
    <citation type="submission" date="2025-08" db="UniProtKB">
        <authorList>
            <consortium name="Ensembl"/>
        </authorList>
    </citation>
    <scope>IDENTIFICATION</scope>
</reference>
<feature type="compositionally biased region" description="Polar residues" evidence="1">
    <location>
        <begin position="1"/>
        <end position="10"/>
    </location>
</feature>
<dbReference type="Ensembl" id="ENSPCET00000006513.1">
    <property type="protein sequence ID" value="ENSPCEP00000006281.1"/>
    <property type="gene ID" value="ENSPCEG00000005080.1"/>
</dbReference>
<protein>
    <submittedName>
        <fullName evidence="2">Uncharacterized protein</fullName>
    </submittedName>
</protein>
<accession>A0A8C8RJ47</accession>
<reference evidence="2" key="2">
    <citation type="submission" date="2025-09" db="UniProtKB">
        <authorList>
            <consortium name="Ensembl"/>
        </authorList>
    </citation>
    <scope>IDENTIFICATION</scope>
</reference>
<evidence type="ECO:0000313" key="2">
    <source>
        <dbReference type="Ensembl" id="ENSPCEP00000006281.1"/>
    </source>
</evidence>
<keyword evidence="3" id="KW-1185">Reference proteome</keyword>
<sequence>MSFISQTRTRTLAVPDRGGEPPSTAVSMKLISGFSSLSKGFSSTSSAYFLPSLLKCSLGLIE</sequence>
<name>A0A8C8RJ47_9SAUR</name>
<organism evidence="2 3">
    <name type="scientific">Pelusios castaneus</name>
    <name type="common">West African mud turtle</name>
    <dbReference type="NCBI Taxonomy" id="367368"/>
    <lineage>
        <taxon>Eukaryota</taxon>
        <taxon>Metazoa</taxon>
        <taxon>Chordata</taxon>
        <taxon>Craniata</taxon>
        <taxon>Vertebrata</taxon>
        <taxon>Euteleostomi</taxon>
        <taxon>Archelosauria</taxon>
        <taxon>Testudinata</taxon>
        <taxon>Testudines</taxon>
        <taxon>Pleurodira</taxon>
        <taxon>Pelomedusidae</taxon>
        <taxon>Pelusios</taxon>
    </lineage>
</organism>
<dbReference type="AlphaFoldDB" id="A0A8C8RJ47"/>
<dbReference type="Proteomes" id="UP000694393">
    <property type="component" value="Unplaced"/>
</dbReference>